<evidence type="ECO:0000313" key="2">
    <source>
        <dbReference type="EMBL" id="QED23270.1"/>
    </source>
</evidence>
<keyword evidence="3" id="KW-1185">Reference proteome</keyword>
<dbReference type="SUPFAM" id="SSF141259">
    <property type="entry name" value="CarD-like"/>
    <property type="match status" value="1"/>
</dbReference>
<dbReference type="InterPro" id="IPR042215">
    <property type="entry name" value="CarD-like_C"/>
</dbReference>
<dbReference type="InterPro" id="IPR048792">
    <property type="entry name" value="CarD_C"/>
</dbReference>
<dbReference type="Proteomes" id="UP000321934">
    <property type="component" value="Chromosome"/>
</dbReference>
<dbReference type="EMBL" id="CP029077">
    <property type="protein sequence ID" value="QED23270.1"/>
    <property type="molecule type" value="Genomic_DNA"/>
</dbReference>
<sequence length="215" mass="24413">MAKTGKIQKLCIFNTGEFVVLPAHGVGKFVDYVELETSAGLQYFYKIHFEKNKSDVLIPESNLTNSGLRKIASKEIADKVFDVIVKAPRNQRGIWNKRMQEYDAKIYSGVLMNLAEVVRDGFICSIDPNKSYTERSKYKTALDRVCSELSVVFNESYEDVEKRLLSVLKSKHAKLPENDSFDLEFDAGDASEDSRSLDEDFAIEEEKSNVKKVAF</sequence>
<name>A0A5B8XDF1_9RICK</name>
<dbReference type="RefSeq" id="WP_146820551.1">
    <property type="nucleotide sequence ID" value="NZ_CP029077.1"/>
</dbReference>
<dbReference type="InterPro" id="IPR052531">
    <property type="entry name" value="CarD-like_regulator"/>
</dbReference>
<dbReference type="InterPro" id="IPR003711">
    <property type="entry name" value="CarD-like/TRCF_RID"/>
</dbReference>
<proteinExistence type="predicted"/>
<dbReference type="Gene3D" id="1.20.58.1290">
    <property type="entry name" value="CarD-like, C-terminal domain"/>
    <property type="match status" value="1"/>
</dbReference>
<dbReference type="PANTHER" id="PTHR38447">
    <property type="entry name" value="TRANSCRIPTION FACTOR YDEB-RELATED"/>
    <property type="match status" value="1"/>
</dbReference>
<dbReference type="Pfam" id="PF02559">
    <property type="entry name" value="CarD_TRCF_RID"/>
    <property type="match status" value="1"/>
</dbReference>
<dbReference type="GO" id="GO:0009303">
    <property type="term" value="P:rRNA transcription"/>
    <property type="evidence" value="ECO:0007669"/>
    <property type="project" value="TreeGrafter"/>
</dbReference>
<evidence type="ECO:0000259" key="1">
    <source>
        <dbReference type="SMART" id="SM01058"/>
    </source>
</evidence>
<dbReference type="Gene3D" id="2.40.10.170">
    <property type="match status" value="1"/>
</dbReference>
<organism evidence="2 3">
    <name type="scientific">Candidatus Deianiraea vastatrix</name>
    <dbReference type="NCBI Taxonomy" id="2163644"/>
    <lineage>
        <taxon>Bacteria</taxon>
        <taxon>Pseudomonadati</taxon>
        <taxon>Pseudomonadota</taxon>
        <taxon>Alphaproteobacteria</taxon>
        <taxon>Rickettsiales</taxon>
        <taxon>Candidatus Deianiraeaceae</taxon>
        <taxon>Candidatus Deianiraea</taxon>
    </lineage>
</organism>
<protein>
    <submittedName>
        <fullName evidence="2">CarD-family RNA polymerase-binding transcription factor</fullName>
    </submittedName>
</protein>
<dbReference type="InterPro" id="IPR036101">
    <property type="entry name" value="CarD-like/TRCF_RID_sf"/>
</dbReference>
<dbReference type="AlphaFoldDB" id="A0A5B8XDF1"/>
<gene>
    <name evidence="2" type="ORF">Deia_00470</name>
</gene>
<dbReference type="SMART" id="SM01058">
    <property type="entry name" value="CarD_TRCF"/>
    <property type="match status" value="1"/>
</dbReference>
<dbReference type="OrthoDB" id="9786074at2"/>
<evidence type="ECO:0000313" key="3">
    <source>
        <dbReference type="Proteomes" id="UP000321934"/>
    </source>
</evidence>
<reference evidence="2 3" key="1">
    <citation type="journal article" date="2019" name="ISME J.">
        <title>Deianiraea, an extracellular bacterium associated with the ciliate Paramecium, suggests an alternative scenario for the evolution of Rickettsiales.</title>
        <authorList>
            <person name="Castelli M."/>
            <person name="Sabaneyeva E."/>
            <person name="Lanzoni O."/>
            <person name="Lebedeva N."/>
            <person name="Floriano A.M."/>
            <person name="Gaiarsa S."/>
            <person name="Benken K."/>
            <person name="Modeo L."/>
            <person name="Bandi C."/>
            <person name="Potekhin A."/>
            <person name="Sassera D."/>
            <person name="Petroni G."/>
        </authorList>
    </citation>
    <scope>NUCLEOTIDE SEQUENCE [LARGE SCALE GENOMIC DNA]</scope>
    <source>
        <strain evidence="2">CyL4-1</strain>
    </source>
</reference>
<accession>A0A5B8XDF1</accession>
<dbReference type="PANTHER" id="PTHR38447:SF1">
    <property type="entry name" value="RNA POLYMERASE-BINDING TRANSCRIPTION FACTOR CARD"/>
    <property type="match status" value="1"/>
</dbReference>
<dbReference type="Pfam" id="PF21095">
    <property type="entry name" value="CarD_C"/>
    <property type="match status" value="1"/>
</dbReference>
<feature type="domain" description="CarD-like/TRCF RNAP-interacting" evidence="1">
    <location>
        <begin position="12"/>
        <end position="122"/>
    </location>
</feature>